<accession>A0A9Q0P8T7</accession>
<evidence type="ECO:0000313" key="10">
    <source>
        <dbReference type="EMBL" id="KAJ6683786.1"/>
    </source>
</evidence>
<evidence type="ECO:0000259" key="9">
    <source>
        <dbReference type="PROSITE" id="PS50929"/>
    </source>
</evidence>
<feature type="transmembrane region" description="Helical" evidence="8">
    <location>
        <begin position="197"/>
        <end position="217"/>
    </location>
</feature>
<organism evidence="10 11">
    <name type="scientific">Salix viminalis</name>
    <name type="common">Common osier</name>
    <name type="synonym">Basket willow</name>
    <dbReference type="NCBI Taxonomy" id="40686"/>
    <lineage>
        <taxon>Eukaryota</taxon>
        <taxon>Viridiplantae</taxon>
        <taxon>Streptophyta</taxon>
        <taxon>Embryophyta</taxon>
        <taxon>Tracheophyta</taxon>
        <taxon>Spermatophyta</taxon>
        <taxon>Magnoliopsida</taxon>
        <taxon>eudicotyledons</taxon>
        <taxon>Gunneridae</taxon>
        <taxon>Pentapetalae</taxon>
        <taxon>rosids</taxon>
        <taxon>fabids</taxon>
        <taxon>Malpighiales</taxon>
        <taxon>Salicaceae</taxon>
        <taxon>Saliceae</taxon>
        <taxon>Salix</taxon>
    </lineage>
</organism>
<evidence type="ECO:0000256" key="5">
    <source>
        <dbReference type="ARBA" id="ARBA00022989"/>
    </source>
</evidence>
<keyword evidence="4" id="KW-0677">Repeat</keyword>
<evidence type="ECO:0000256" key="7">
    <source>
        <dbReference type="ARBA" id="ARBA00023180"/>
    </source>
</evidence>
<evidence type="ECO:0000256" key="3">
    <source>
        <dbReference type="ARBA" id="ARBA00022692"/>
    </source>
</evidence>
<protein>
    <recommendedName>
        <fullName evidence="9">ABC transmembrane type-1 domain-containing protein</fullName>
    </recommendedName>
</protein>
<dbReference type="EMBL" id="JAPFFL010000013">
    <property type="protein sequence ID" value="KAJ6683786.1"/>
    <property type="molecule type" value="Genomic_DNA"/>
</dbReference>
<dbReference type="AlphaFoldDB" id="A0A9Q0P8T7"/>
<dbReference type="PANTHER" id="PTHR45136">
    <property type="entry name" value="ABC TRANSPORTER DOMAIN-CONTAINING PROTEIN"/>
    <property type="match status" value="1"/>
</dbReference>
<evidence type="ECO:0000256" key="8">
    <source>
        <dbReference type="SAM" id="Phobius"/>
    </source>
</evidence>
<gene>
    <name evidence="10" type="ORF">OIU85_007478</name>
</gene>
<evidence type="ECO:0000256" key="1">
    <source>
        <dbReference type="ARBA" id="ARBA00007577"/>
    </source>
</evidence>
<name>A0A9Q0P8T7_SALVM</name>
<feature type="transmembrane region" description="Helical" evidence="8">
    <location>
        <begin position="29"/>
        <end position="52"/>
    </location>
</feature>
<evidence type="ECO:0000256" key="2">
    <source>
        <dbReference type="ARBA" id="ARBA00022448"/>
    </source>
</evidence>
<dbReference type="Pfam" id="PF00664">
    <property type="entry name" value="ABC_membrane"/>
    <property type="match status" value="1"/>
</dbReference>
<keyword evidence="2" id="KW-0813">Transport</keyword>
<keyword evidence="3 8" id="KW-0812">Transmembrane</keyword>
<dbReference type="InterPro" id="IPR036640">
    <property type="entry name" value="ABC1_TM_sf"/>
</dbReference>
<dbReference type="PROSITE" id="PS50929">
    <property type="entry name" value="ABC_TM1F"/>
    <property type="match status" value="1"/>
</dbReference>
<feature type="transmembrane region" description="Helical" evidence="8">
    <location>
        <begin position="78"/>
        <end position="101"/>
    </location>
</feature>
<dbReference type="InterPro" id="IPR011527">
    <property type="entry name" value="ABC1_TM_dom"/>
</dbReference>
<dbReference type="GO" id="GO:0016020">
    <property type="term" value="C:membrane"/>
    <property type="evidence" value="ECO:0007669"/>
    <property type="project" value="InterPro"/>
</dbReference>
<keyword evidence="5 8" id="KW-1133">Transmembrane helix</keyword>
<keyword evidence="11" id="KW-1185">Reference proteome</keyword>
<dbReference type="GO" id="GO:0005524">
    <property type="term" value="F:ATP binding"/>
    <property type="evidence" value="ECO:0007669"/>
    <property type="project" value="InterPro"/>
</dbReference>
<keyword evidence="7" id="KW-0325">Glycoprotein</keyword>
<reference evidence="10" key="2">
    <citation type="journal article" date="2023" name="Int. J. Mol. Sci.">
        <title>De Novo Assembly and Annotation of 11 Diverse Shrub Willow (Salix) Genomes Reveals Novel Gene Organization in Sex-Linked Regions.</title>
        <authorList>
            <person name="Hyden B."/>
            <person name="Feng K."/>
            <person name="Yates T.B."/>
            <person name="Jawdy S."/>
            <person name="Cereghino C."/>
            <person name="Smart L.B."/>
            <person name="Muchero W."/>
        </authorList>
    </citation>
    <scope>NUCLEOTIDE SEQUENCE [LARGE SCALE GENOMIC DNA]</scope>
    <source>
        <tissue evidence="10">Shoot tip</tissue>
    </source>
</reference>
<dbReference type="OrthoDB" id="846460at2759"/>
<dbReference type="Gene3D" id="1.20.1560.10">
    <property type="entry name" value="ABC transporter type 1, transmembrane domain"/>
    <property type="match status" value="2"/>
</dbReference>
<sequence length="261" mass="27409">MGTEENSKKSRDHIGSVRSIFMHADSADWLLMVLGFIGSIGDGFSTPLVLFVTSKLMNNLGGTSSSAEAFSHSINKNALALCYLACGQWVVSFLVIPGIVYGRTLMGIARKTREEYNKAGTVAEQAISSIRTVFAFVGEAKTIAAYSEALEFSVKLGLRQGLAKGLAIGSNGVVFGIWSFMSYYGSRMVMYHGSAGGTVFAVGAAIAVGGLALGAGLSNVKYFSEASSAGERIEYDTQVCSVCLVPASPLDIGNCSTDSLT</sequence>
<dbReference type="Proteomes" id="UP001151529">
    <property type="component" value="Chromosome 17"/>
</dbReference>
<feature type="domain" description="ABC transmembrane type-1" evidence="9">
    <location>
        <begin position="90"/>
        <end position="225"/>
    </location>
</feature>
<evidence type="ECO:0000313" key="11">
    <source>
        <dbReference type="Proteomes" id="UP001151529"/>
    </source>
</evidence>
<dbReference type="PANTHER" id="PTHR45136:SF2">
    <property type="entry name" value="ABC TRANSPORTER DOMAIN-CONTAINING PROTEIN"/>
    <property type="match status" value="1"/>
</dbReference>
<evidence type="ECO:0000256" key="6">
    <source>
        <dbReference type="ARBA" id="ARBA00023136"/>
    </source>
</evidence>
<feature type="transmembrane region" description="Helical" evidence="8">
    <location>
        <begin position="165"/>
        <end position="185"/>
    </location>
</feature>
<comment type="similarity">
    <text evidence="1">Belongs to the ABC transporter superfamily. ABCB family. Multidrug resistance exporter (TC 3.A.1.201) subfamily.</text>
</comment>
<comment type="caution">
    <text evidence="10">The sequence shown here is derived from an EMBL/GenBank/DDBJ whole genome shotgun (WGS) entry which is preliminary data.</text>
</comment>
<keyword evidence="6 8" id="KW-0472">Membrane</keyword>
<dbReference type="SUPFAM" id="SSF90123">
    <property type="entry name" value="ABC transporter transmembrane region"/>
    <property type="match status" value="1"/>
</dbReference>
<proteinExistence type="inferred from homology"/>
<dbReference type="GO" id="GO:0140359">
    <property type="term" value="F:ABC-type transporter activity"/>
    <property type="evidence" value="ECO:0007669"/>
    <property type="project" value="InterPro"/>
</dbReference>
<evidence type="ECO:0000256" key="4">
    <source>
        <dbReference type="ARBA" id="ARBA00022737"/>
    </source>
</evidence>
<reference evidence="10" key="1">
    <citation type="submission" date="2022-11" db="EMBL/GenBank/DDBJ databases">
        <authorList>
            <person name="Hyden B.L."/>
            <person name="Feng K."/>
            <person name="Yates T."/>
            <person name="Jawdy S."/>
            <person name="Smart L.B."/>
            <person name="Muchero W."/>
        </authorList>
    </citation>
    <scope>NUCLEOTIDE SEQUENCE</scope>
    <source>
        <tissue evidence="10">Shoot tip</tissue>
    </source>
</reference>